<dbReference type="Proteomes" id="UP001595923">
    <property type="component" value="Unassembled WGS sequence"/>
</dbReference>
<accession>A0ABV9DWR2</accession>
<evidence type="ECO:0000313" key="7">
    <source>
        <dbReference type="Proteomes" id="UP001595923"/>
    </source>
</evidence>
<evidence type="ECO:0000256" key="1">
    <source>
        <dbReference type="ARBA" id="ARBA00023015"/>
    </source>
</evidence>
<dbReference type="Pfam" id="PF17754">
    <property type="entry name" value="TetR_C_14"/>
    <property type="match status" value="1"/>
</dbReference>
<dbReference type="Gene3D" id="1.10.357.10">
    <property type="entry name" value="Tetracycline Repressor, domain 2"/>
    <property type="match status" value="1"/>
</dbReference>
<dbReference type="SUPFAM" id="SSF46689">
    <property type="entry name" value="Homeodomain-like"/>
    <property type="match status" value="1"/>
</dbReference>
<gene>
    <name evidence="6" type="ORF">ACFO4E_11345</name>
</gene>
<reference evidence="7" key="1">
    <citation type="journal article" date="2019" name="Int. J. Syst. Evol. Microbiol.">
        <title>The Global Catalogue of Microorganisms (GCM) 10K type strain sequencing project: providing services to taxonomists for standard genome sequencing and annotation.</title>
        <authorList>
            <consortium name="The Broad Institute Genomics Platform"/>
            <consortium name="The Broad Institute Genome Sequencing Center for Infectious Disease"/>
            <person name="Wu L."/>
            <person name="Ma J."/>
        </authorList>
    </citation>
    <scope>NUCLEOTIDE SEQUENCE [LARGE SCALE GENOMIC DNA]</scope>
    <source>
        <strain evidence="7">XZYJ18</strain>
    </source>
</reference>
<protein>
    <submittedName>
        <fullName evidence="6">TetR family transcriptional regulator</fullName>
    </submittedName>
</protein>
<dbReference type="RefSeq" id="WP_378573680.1">
    <property type="nucleotide sequence ID" value="NZ_JBHSFQ010000008.1"/>
</dbReference>
<feature type="DNA-binding region" description="H-T-H motif" evidence="4">
    <location>
        <begin position="40"/>
        <end position="59"/>
    </location>
</feature>
<keyword evidence="3" id="KW-0804">Transcription</keyword>
<dbReference type="EMBL" id="JBHSFQ010000008">
    <property type="protein sequence ID" value="MFC4562448.1"/>
    <property type="molecule type" value="Genomic_DNA"/>
</dbReference>
<evidence type="ECO:0000313" key="6">
    <source>
        <dbReference type="EMBL" id="MFC4562448.1"/>
    </source>
</evidence>
<dbReference type="InterPro" id="IPR041347">
    <property type="entry name" value="MftR_C"/>
</dbReference>
<dbReference type="InterPro" id="IPR050109">
    <property type="entry name" value="HTH-type_TetR-like_transc_reg"/>
</dbReference>
<keyword evidence="2 4" id="KW-0238">DNA-binding</keyword>
<organism evidence="6 7">
    <name type="scientific">Nocardiopsis mangrovi</name>
    <dbReference type="NCBI Taxonomy" id="1179818"/>
    <lineage>
        <taxon>Bacteria</taxon>
        <taxon>Bacillati</taxon>
        <taxon>Actinomycetota</taxon>
        <taxon>Actinomycetes</taxon>
        <taxon>Streptosporangiales</taxon>
        <taxon>Nocardiopsidaceae</taxon>
        <taxon>Nocardiopsis</taxon>
    </lineage>
</organism>
<keyword evidence="7" id="KW-1185">Reference proteome</keyword>
<name>A0ABV9DWR2_9ACTN</name>
<sequence length="208" mass="22252">MPTEDGPRMGLRERKKQRTRDALSQAAVLLIVERGWGGVTEEDIAAAADVSVRTFRNYFSGKAEAVAARHVDRVRRIAGELRARPAAEPLWEAAGNAVRGQFAPEHDIDRSAHERHRADGIRLMLNEPALQGELAKAHAAAEAELTAAIGERTGTDPVGDLYPKLAAAALGATLSAVITHCLQAEPPLPLGQVLDEALDRLTSGLPVP</sequence>
<evidence type="ECO:0000256" key="3">
    <source>
        <dbReference type="ARBA" id="ARBA00023163"/>
    </source>
</evidence>
<dbReference type="PROSITE" id="PS50977">
    <property type="entry name" value="HTH_TETR_2"/>
    <property type="match status" value="1"/>
</dbReference>
<dbReference type="InterPro" id="IPR001647">
    <property type="entry name" value="HTH_TetR"/>
</dbReference>
<keyword evidence="1" id="KW-0805">Transcription regulation</keyword>
<evidence type="ECO:0000256" key="4">
    <source>
        <dbReference type="PROSITE-ProRule" id="PRU00335"/>
    </source>
</evidence>
<comment type="caution">
    <text evidence="6">The sequence shown here is derived from an EMBL/GenBank/DDBJ whole genome shotgun (WGS) entry which is preliminary data.</text>
</comment>
<evidence type="ECO:0000256" key="2">
    <source>
        <dbReference type="ARBA" id="ARBA00023125"/>
    </source>
</evidence>
<dbReference type="Pfam" id="PF00440">
    <property type="entry name" value="TetR_N"/>
    <property type="match status" value="1"/>
</dbReference>
<proteinExistence type="predicted"/>
<evidence type="ECO:0000259" key="5">
    <source>
        <dbReference type="PROSITE" id="PS50977"/>
    </source>
</evidence>
<dbReference type="PANTHER" id="PTHR30055:SF238">
    <property type="entry name" value="MYCOFACTOCIN BIOSYNTHESIS TRANSCRIPTIONAL REGULATOR MFTR-RELATED"/>
    <property type="match status" value="1"/>
</dbReference>
<dbReference type="PANTHER" id="PTHR30055">
    <property type="entry name" value="HTH-TYPE TRANSCRIPTIONAL REGULATOR RUTR"/>
    <property type="match status" value="1"/>
</dbReference>
<dbReference type="InterPro" id="IPR009057">
    <property type="entry name" value="Homeodomain-like_sf"/>
</dbReference>
<dbReference type="Gene3D" id="1.10.10.60">
    <property type="entry name" value="Homeodomain-like"/>
    <property type="match status" value="1"/>
</dbReference>
<feature type="domain" description="HTH tetR-type" evidence="5">
    <location>
        <begin position="17"/>
        <end position="77"/>
    </location>
</feature>